<dbReference type="EMBL" id="AM265639">
    <property type="protein sequence ID" value="CAK25023.1"/>
    <property type="molecule type" value="Genomic_DNA"/>
</dbReference>
<keyword evidence="2" id="KW-1185">Reference proteome</keyword>
<organism evidence="1 2">
    <name type="scientific">Pseudomonas phage LKA1</name>
    <dbReference type="NCBI Taxonomy" id="386793"/>
    <lineage>
        <taxon>Viruses</taxon>
        <taxon>Duplodnaviria</taxon>
        <taxon>Heunggongvirae</taxon>
        <taxon>Uroviricota</taxon>
        <taxon>Caudoviricetes</taxon>
        <taxon>Autographivirales</taxon>
        <taxon>Autoscriptoviridae</taxon>
        <taxon>Stubburvirus</taxon>
        <taxon>Stubburvirus LKA1</taxon>
    </lineage>
</organism>
<sequence length="65" mass="6799">MKNLLGGMLLCLLPFVASCASSSSAEPVRCQHPAVQPDTNAGLVLGLLAYHKAVEQCNALNGFID</sequence>
<reference evidence="1 2" key="1">
    <citation type="journal article" date="2006" name="J. Bacteriol.">
        <title>Genomic analysis of Pseudomonas aeruginosa phages LKD16 and LKA1: establishment of the phiKMV subgroup within the T7 supergroup.</title>
        <authorList>
            <person name="Ceyssens P.J."/>
            <person name="Lavigne R."/>
            <person name="Mattheus W."/>
            <person name="Chibeu A."/>
            <person name="Hertveldt K."/>
            <person name="Mast J."/>
            <person name="Robben J."/>
            <person name="Volckaert G."/>
        </authorList>
    </citation>
    <scope>NUCLEOTIDE SEQUENCE</scope>
</reference>
<gene>
    <name evidence="1" type="primary">gp55</name>
</gene>
<dbReference type="PROSITE" id="PS51257">
    <property type="entry name" value="PROKAR_LIPOPROTEIN"/>
    <property type="match status" value="1"/>
</dbReference>
<dbReference type="GeneID" id="5687509"/>
<evidence type="ECO:0000313" key="1">
    <source>
        <dbReference type="EMBL" id="CAK25023.1"/>
    </source>
</evidence>
<evidence type="ECO:0000313" key="2">
    <source>
        <dbReference type="Proteomes" id="UP000002089"/>
    </source>
</evidence>
<accession>Q0E5V9</accession>
<dbReference type="Proteomes" id="UP000002089">
    <property type="component" value="Segment"/>
</dbReference>
<protein>
    <submittedName>
        <fullName evidence="1">Putative Rz1-like protein</fullName>
    </submittedName>
</protein>
<dbReference type="RefSeq" id="YP_001522896.1">
    <property type="nucleotide sequence ID" value="NC_009936.1"/>
</dbReference>
<dbReference type="KEGG" id="vg:5687509"/>
<proteinExistence type="predicted"/>
<name>Q0E5V9_9CAUD</name>